<dbReference type="Gene3D" id="3.40.390.10">
    <property type="entry name" value="Collagenase (Catalytic Domain)"/>
    <property type="match status" value="1"/>
</dbReference>
<evidence type="ECO:0000313" key="2">
    <source>
        <dbReference type="EMBL" id="KAJ1355959.1"/>
    </source>
</evidence>
<dbReference type="Pfam" id="PF01400">
    <property type="entry name" value="Astacin"/>
    <property type="match status" value="1"/>
</dbReference>
<dbReference type="InterPro" id="IPR001506">
    <property type="entry name" value="Peptidase_M12A"/>
</dbReference>
<comment type="caution">
    <text evidence="2">The sequence shown here is derived from an EMBL/GenBank/DDBJ whole genome shotgun (WGS) entry which is preliminary data.</text>
</comment>
<evidence type="ECO:0000259" key="1">
    <source>
        <dbReference type="Pfam" id="PF01400"/>
    </source>
</evidence>
<reference evidence="2" key="1">
    <citation type="submission" date="2021-06" db="EMBL/GenBank/DDBJ databases">
        <title>Parelaphostrongylus tenuis whole genome reference sequence.</title>
        <authorList>
            <person name="Garwood T.J."/>
            <person name="Larsen P.A."/>
            <person name="Fountain-Jones N.M."/>
            <person name="Garbe J.R."/>
            <person name="Macchietto M.G."/>
            <person name="Kania S.A."/>
            <person name="Gerhold R.W."/>
            <person name="Richards J.E."/>
            <person name="Wolf T.M."/>
        </authorList>
    </citation>
    <scope>NUCLEOTIDE SEQUENCE</scope>
    <source>
        <strain evidence="2">MNPRO001-30</strain>
        <tissue evidence="2">Meninges</tissue>
    </source>
</reference>
<protein>
    <recommendedName>
        <fullName evidence="1">Peptidase M12A domain-containing protein</fullName>
    </recommendedName>
</protein>
<gene>
    <name evidence="2" type="ORF">KIN20_013560</name>
</gene>
<dbReference type="AlphaFoldDB" id="A0AAD5QNM7"/>
<name>A0AAD5QNM7_PARTN</name>
<organism evidence="2 3">
    <name type="scientific">Parelaphostrongylus tenuis</name>
    <name type="common">Meningeal worm</name>
    <dbReference type="NCBI Taxonomy" id="148309"/>
    <lineage>
        <taxon>Eukaryota</taxon>
        <taxon>Metazoa</taxon>
        <taxon>Ecdysozoa</taxon>
        <taxon>Nematoda</taxon>
        <taxon>Chromadorea</taxon>
        <taxon>Rhabditida</taxon>
        <taxon>Rhabditina</taxon>
        <taxon>Rhabditomorpha</taxon>
        <taxon>Strongyloidea</taxon>
        <taxon>Metastrongylidae</taxon>
        <taxon>Parelaphostrongylus</taxon>
    </lineage>
</organism>
<feature type="domain" description="Peptidase M12A" evidence="1">
    <location>
        <begin position="12"/>
        <end position="40"/>
    </location>
</feature>
<accession>A0AAD5QNM7</accession>
<sequence>MFTWFGLDWVYTISLWHAQSRHDRDNFISSRWENLKQVKEDLHLIDMLQKAKWLDRQRRRNPPFEDS</sequence>
<evidence type="ECO:0000313" key="3">
    <source>
        <dbReference type="Proteomes" id="UP001196413"/>
    </source>
</evidence>
<dbReference type="GO" id="GO:0006508">
    <property type="term" value="P:proteolysis"/>
    <property type="evidence" value="ECO:0007669"/>
    <property type="project" value="InterPro"/>
</dbReference>
<dbReference type="InterPro" id="IPR024079">
    <property type="entry name" value="MetalloPept_cat_dom_sf"/>
</dbReference>
<proteinExistence type="predicted"/>
<dbReference type="Proteomes" id="UP001196413">
    <property type="component" value="Unassembled WGS sequence"/>
</dbReference>
<dbReference type="EMBL" id="JAHQIW010002647">
    <property type="protein sequence ID" value="KAJ1355959.1"/>
    <property type="molecule type" value="Genomic_DNA"/>
</dbReference>
<dbReference type="GO" id="GO:0004222">
    <property type="term" value="F:metalloendopeptidase activity"/>
    <property type="evidence" value="ECO:0007669"/>
    <property type="project" value="InterPro"/>
</dbReference>
<keyword evidence="3" id="KW-1185">Reference proteome</keyword>